<keyword evidence="1" id="KW-0812">Transmembrane</keyword>
<evidence type="ECO:0000313" key="2">
    <source>
        <dbReference type="EMBL" id="CAK8680759.1"/>
    </source>
</evidence>
<feature type="transmembrane region" description="Helical" evidence="1">
    <location>
        <begin position="6"/>
        <end position="28"/>
    </location>
</feature>
<comment type="caution">
    <text evidence="2">The sequence shown here is derived from an EMBL/GenBank/DDBJ whole genome shotgun (WGS) entry which is preliminary data.</text>
</comment>
<dbReference type="Proteomes" id="UP001642483">
    <property type="component" value="Unassembled WGS sequence"/>
</dbReference>
<keyword evidence="1" id="KW-1133">Transmembrane helix</keyword>
<evidence type="ECO:0000256" key="1">
    <source>
        <dbReference type="SAM" id="Phobius"/>
    </source>
</evidence>
<protein>
    <submittedName>
        <fullName evidence="2">Uncharacterized protein</fullName>
    </submittedName>
</protein>
<reference evidence="2 3" key="1">
    <citation type="submission" date="2024-02" db="EMBL/GenBank/DDBJ databases">
        <authorList>
            <person name="Daric V."/>
            <person name="Darras S."/>
        </authorList>
    </citation>
    <scope>NUCLEOTIDE SEQUENCE [LARGE SCALE GENOMIC DNA]</scope>
</reference>
<proteinExistence type="predicted"/>
<name>A0ABP0FM91_CLALP</name>
<keyword evidence="3" id="KW-1185">Reference proteome</keyword>
<sequence length="303" mass="34340">MDIVVLASVSIACVILSLLVKILMYWMMHRQFWNASERLCSATAPRNTMTSRQGTLPTFFSQPSDVTNVDRWSQSSVTSGRYSNSKSQPERSTEVIADVIRASSTESQSSVKEQASDFPVTEISKRRHDILSAIDSGDSDDLKNALQWAKFDGCEKFLQDEIELGKDMIRQKHNLERVRGSIRNMRPGLISELRSYSKPPNVICDVMACVYLLLGERDEDKLKNWSSIQAMMCQTGSRSLKRLIETRQVTDIPVDVIEKVKGHLSKYDFQSIYLASEGGAAFYVWVSEKPHANYMSFEAEQQN</sequence>
<keyword evidence="1" id="KW-0472">Membrane</keyword>
<evidence type="ECO:0000313" key="3">
    <source>
        <dbReference type="Proteomes" id="UP001642483"/>
    </source>
</evidence>
<dbReference type="Gene3D" id="1.20.920.60">
    <property type="match status" value="1"/>
</dbReference>
<gene>
    <name evidence="2" type="ORF">CVLEPA_LOCUS11010</name>
</gene>
<organism evidence="2 3">
    <name type="scientific">Clavelina lepadiformis</name>
    <name type="common">Light-bulb sea squirt</name>
    <name type="synonym">Ascidia lepadiformis</name>
    <dbReference type="NCBI Taxonomy" id="159417"/>
    <lineage>
        <taxon>Eukaryota</taxon>
        <taxon>Metazoa</taxon>
        <taxon>Chordata</taxon>
        <taxon>Tunicata</taxon>
        <taxon>Ascidiacea</taxon>
        <taxon>Aplousobranchia</taxon>
        <taxon>Clavelinidae</taxon>
        <taxon>Clavelina</taxon>
    </lineage>
</organism>
<accession>A0ABP0FM91</accession>
<dbReference type="EMBL" id="CAWYQH010000079">
    <property type="protein sequence ID" value="CAK8680759.1"/>
    <property type="molecule type" value="Genomic_DNA"/>
</dbReference>